<evidence type="ECO:0000313" key="2">
    <source>
        <dbReference type="EMBL" id="SJZ34295.1"/>
    </source>
</evidence>
<dbReference type="STRING" id="115783.SAMN02745119_00111"/>
<evidence type="ECO:0000256" key="1">
    <source>
        <dbReference type="SAM" id="MobiDB-lite"/>
    </source>
</evidence>
<gene>
    <name evidence="2" type="ORF">SAMN02745119_00111</name>
</gene>
<proteinExistence type="predicted"/>
<reference evidence="3" key="1">
    <citation type="submission" date="2017-02" db="EMBL/GenBank/DDBJ databases">
        <authorList>
            <person name="Varghese N."/>
            <person name="Submissions S."/>
        </authorList>
    </citation>
    <scope>NUCLEOTIDE SEQUENCE [LARGE SCALE GENOMIC DNA]</scope>
    <source>
        <strain evidence="3">ATCC BAA-34</strain>
    </source>
</reference>
<feature type="region of interest" description="Disordered" evidence="1">
    <location>
        <begin position="31"/>
        <end position="56"/>
    </location>
</feature>
<dbReference type="Proteomes" id="UP000190102">
    <property type="component" value="Unassembled WGS sequence"/>
</dbReference>
<dbReference type="AlphaFoldDB" id="A0A1T4JW55"/>
<name>A0A1T4JW55_9BACT</name>
<evidence type="ECO:0000313" key="3">
    <source>
        <dbReference type="Proteomes" id="UP000190102"/>
    </source>
</evidence>
<dbReference type="EMBL" id="FUWR01000001">
    <property type="protein sequence ID" value="SJZ34295.1"/>
    <property type="molecule type" value="Genomic_DNA"/>
</dbReference>
<sequence length="56" mass="6661">MRIDPPKDEGLDLLLQEIAKNLEENQRFIKGLKEDRMDRELEDDETGPDDEEFEEL</sequence>
<protein>
    <submittedName>
        <fullName evidence="2">Uncharacterized protein</fullName>
    </submittedName>
</protein>
<dbReference type="RefSeq" id="WP_153304297.1">
    <property type="nucleotide sequence ID" value="NZ_FUWR01000001.1"/>
</dbReference>
<dbReference type="OrthoDB" id="9961976at2"/>
<organism evidence="2 3">
    <name type="scientific">Trichlorobacter thiogenes</name>
    <dbReference type="NCBI Taxonomy" id="115783"/>
    <lineage>
        <taxon>Bacteria</taxon>
        <taxon>Pseudomonadati</taxon>
        <taxon>Thermodesulfobacteriota</taxon>
        <taxon>Desulfuromonadia</taxon>
        <taxon>Geobacterales</taxon>
        <taxon>Geobacteraceae</taxon>
        <taxon>Trichlorobacter</taxon>
    </lineage>
</organism>
<feature type="compositionally biased region" description="Acidic residues" evidence="1">
    <location>
        <begin position="40"/>
        <end position="56"/>
    </location>
</feature>
<accession>A0A1T4JW55</accession>
<keyword evidence="3" id="KW-1185">Reference proteome</keyword>